<name>A0A212ETA3_DANPL</name>
<evidence type="ECO:0000256" key="4">
    <source>
        <dbReference type="ARBA" id="ARBA00020831"/>
    </source>
</evidence>
<keyword evidence="5 12" id="KW-0337">GPI-anchor biosynthesis</keyword>
<comment type="similarity">
    <text evidence="3 12">Belongs to the PIGG/PIGN/PIGO family. PIGN subfamily.</text>
</comment>
<dbReference type="GO" id="GO:0006506">
    <property type="term" value="P:GPI anchor biosynthetic process"/>
    <property type="evidence" value="ECO:0007669"/>
    <property type="project" value="UniProtKB-UniPathway"/>
</dbReference>
<evidence type="ECO:0000256" key="2">
    <source>
        <dbReference type="ARBA" id="ARBA00004687"/>
    </source>
</evidence>
<dbReference type="Pfam" id="PF04987">
    <property type="entry name" value="PigN"/>
    <property type="match status" value="1"/>
</dbReference>
<evidence type="ECO:0000256" key="1">
    <source>
        <dbReference type="ARBA" id="ARBA00004477"/>
    </source>
</evidence>
<evidence type="ECO:0000256" key="3">
    <source>
        <dbReference type="ARBA" id="ARBA00008400"/>
    </source>
</evidence>
<evidence type="ECO:0000256" key="9">
    <source>
        <dbReference type="ARBA" id="ARBA00022989"/>
    </source>
</evidence>
<dbReference type="Gene3D" id="3.40.720.10">
    <property type="entry name" value="Alkaline Phosphatase, subunit A"/>
    <property type="match status" value="2"/>
</dbReference>
<keyword evidence="7 12" id="KW-0812">Transmembrane</keyword>
<feature type="transmembrane region" description="Helical" evidence="12">
    <location>
        <begin position="825"/>
        <end position="846"/>
    </location>
</feature>
<feature type="transmembrane region" description="Helical" evidence="12">
    <location>
        <begin position="787"/>
        <end position="805"/>
    </location>
</feature>
<dbReference type="InterPro" id="IPR017850">
    <property type="entry name" value="Alkaline_phosphatase_core_sf"/>
</dbReference>
<evidence type="ECO:0000313" key="13">
    <source>
        <dbReference type="EMBL" id="OWR44684.1"/>
    </source>
</evidence>
<feature type="transmembrane region" description="Helical" evidence="12">
    <location>
        <begin position="858"/>
        <end position="877"/>
    </location>
</feature>
<keyword evidence="10 12" id="KW-0472">Membrane</keyword>
<feature type="transmembrane region" description="Helical" evidence="12">
    <location>
        <begin position="537"/>
        <end position="558"/>
    </location>
</feature>
<evidence type="ECO:0000256" key="7">
    <source>
        <dbReference type="ARBA" id="ARBA00022692"/>
    </source>
</evidence>
<dbReference type="PANTHER" id="PTHR12250">
    <property type="entry name" value="PHOSPHATIDYLINOSITOL GLYCAN, CLASS N"/>
    <property type="match status" value="1"/>
</dbReference>
<protein>
    <recommendedName>
        <fullName evidence="4 12">GPI ethanolamine phosphate transferase 1</fullName>
        <ecNumber evidence="12">2.-.-.-</ecNumber>
    </recommendedName>
</protein>
<keyword evidence="6 12" id="KW-0808">Transferase</keyword>
<evidence type="ECO:0000256" key="10">
    <source>
        <dbReference type="ARBA" id="ARBA00023136"/>
    </source>
</evidence>
<feature type="transmembrane region" description="Helical" evidence="12">
    <location>
        <begin position="720"/>
        <end position="744"/>
    </location>
</feature>
<feature type="transmembrane region" description="Helical" evidence="12">
    <location>
        <begin position="587"/>
        <end position="607"/>
    </location>
</feature>
<dbReference type="EMBL" id="AGBW02012631">
    <property type="protein sequence ID" value="OWR44684.1"/>
    <property type="molecule type" value="Genomic_DNA"/>
</dbReference>
<evidence type="ECO:0000313" key="14">
    <source>
        <dbReference type="Proteomes" id="UP000007151"/>
    </source>
</evidence>
<feature type="transmembrane region" description="Helical" evidence="12">
    <location>
        <begin position="477"/>
        <end position="497"/>
    </location>
</feature>
<dbReference type="InterPro" id="IPR017852">
    <property type="entry name" value="GPI_EtnP_transferase_1_C"/>
</dbReference>
<feature type="transmembrane region" description="Helical" evidence="12">
    <location>
        <begin position="897"/>
        <end position="924"/>
    </location>
</feature>
<comment type="subcellular location">
    <subcellularLocation>
        <location evidence="1 12">Endoplasmic reticulum membrane</location>
        <topology evidence="1 12">Multi-pass membrane protein</topology>
    </subcellularLocation>
</comment>
<dbReference type="InterPro" id="IPR007070">
    <property type="entry name" value="GPI_EtnP_transferase_1"/>
</dbReference>
<feature type="transmembrane region" description="Helical" evidence="12">
    <location>
        <begin position="681"/>
        <end position="700"/>
    </location>
</feature>
<evidence type="ECO:0000256" key="11">
    <source>
        <dbReference type="ARBA" id="ARBA00023180"/>
    </source>
</evidence>
<dbReference type="GO" id="GO:0005789">
    <property type="term" value="C:endoplasmic reticulum membrane"/>
    <property type="evidence" value="ECO:0007669"/>
    <property type="project" value="UniProtKB-SubCell"/>
</dbReference>
<dbReference type="eggNOG" id="KOG2124">
    <property type="taxonomic scope" value="Eukaryota"/>
</dbReference>
<reference evidence="13 14" key="1">
    <citation type="journal article" date="2011" name="Cell">
        <title>The monarch butterfly genome yields insights into long-distance migration.</title>
        <authorList>
            <person name="Zhan S."/>
            <person name="Merlin C."/>
            <person name="Boore J.L."/>
            <person name="Reppert S.M."/>
        </authorList>
    </citation>
    <scope>NUCLEOTIDE SEQUENCE [LARGE SCALE GENOMIC DNA]</scope>
    <source>
        <strain evidence="13">F-2</strain>
    </source>
</reference>
<feature type="transmembrane region" description="Helical" evidence="12">
    <location>
        <begin position="503"/>
        <end position="525"/>
    </location>
</feature>
<dbReference type="UniPathway" id="UPA00196"/>
<dbReference type="PANTHER" id="PTHR12250:SF0">
    <property type="entry name" value="GPI ETHANOLAMINE PHOSPHATE TRANSFERASE 1"/>
    <property type="match status" value="1"/>
</dbReference>
<dbReference type="EC" id="2.-.-.-" evidence="12"/>
<evidence type="ECO:0000256" key="8">
    <source>
        <dbReference type="ARBA" id="ARBA00022824"/>
    </source>
</evidence>
<dbReference type="GO" id="GO:0051377">
    <property type="term" value="F:mannose-ethanolamine phosphotransferase activity"/>
    <property type="evidence" value="ECO:0007669"/>
    <property type="project" value="UniProtKB-UniRule"/>
</dbReference>
<dbReference type="SUPFAM" id="SSF53649">
    <property type="entry name" value="Alkaline phosphatase-like"/>
    <property type="match status" value="1"/>
</dbReference>
<comment type="caution">
    <text evidence="13">The sequence shown here is derived from an EMBL/GenBank/DDBJ whole genome shotgun (WGS) entry which is preliminary data.</text>
</comment>
<dbReference type="CDD" id="cd16020">
    <property type="entry name" value="GPI_EPT_1"/>
    <property type="match status" value="1"/>
</dbReference>
<dbReference type="STRING" id="278856.A0A212ETA3"/>
<accession>A0A212ETA3</accession>
<evidence type="ECO:0000256" key="12">
    <source>
        <dbReference type="RuleBase" id="RU367138"/>
    </source>
</evidence>
<proteinExistence type="inferred from homology"/>
<gene>
    <name evidence="13" type="ORF">KGM_203704</name>
</gene>
<dbReference type="KEGG" id="dpl:KGM_203704"/>
<keyword evidence="14" id="KW-1185">Reference proteome</keyword>
<dbReference type="InterPro" id="IPR037671">
    <property type="entry name" value="PIGN_N"/>
</dbReference>
<dbReference type="Pfam" id="PF01663">
    <property type="entry name" value="Phosphodiest"/>
    <property type="match status" value="1"/>
</dbReference>
<evidence type="ECO:0000256" key="5">
    <source>
        <dbReference type="ARBA" id="ARBA00022502"/>
    </source>
</evidence>
<comment type="function">
    <text evidence="12">Ethanolamine phosphate transferase involved in glycosylphosphatidylinositol-anchor biosynthesis. Transfers ethanolamine phosphate to the first alpha-1,4-linked mannose of the glycosylphosphatidylinositol precursor of GPI-anchor.</text>
</comment>
<dbReference type="FunCoup" id="A0A212ETA3">
    <property type="interactions" value="988"/>
</dbReference>
<evidence type="ECO:0000256" key="6">
    <source>
        <dbReference type="ARBA" id="ARBA00022679"/>
    </source>
</evidence>
<organism evidence="13 14">
    <name type="scientific">Danaus plexippus plexippus</name>
    <dbReference type="NCBI Taxonomy" id="278856"/>
    <lineage>
        <taxon>Eukaryota</taxon>
        <taxon>Metazoa</taxon>
        <taxon>Ecdysozoa</taxon>
        <taxon>Arthropoda</taxon>
        <taxon>Hexapoda</taxon>
        <taxon>Insecta</taxon>
        <taxon>Pterygota</taxon>
        <taxon>Neoptera</taxon>
        <taxon>Endopterygota</taxon>
        <taxon>Lepidoptera</taxon>
        <taxon>Glossata</taxon>
        <taxon>Ditrysia</taxon>
        <taxon>Papilionoidea</taxon>
        <taxon>Nymphalidae</taxon>
        <taxon>Danainae</taxon>
        <taxon>Danaini</taxon>
        <taxon>Danaina</taxon>
        <taxon>Danaus</taxon>
        <taxon>Danaus</taxon>
    </lineage>
</organism>
<dbReference type="AlphaFoldDB" id="A0A212ETA3"/>
<keyword evidence="8 12" id="KW-0256">Endoplasmic reticulum</keyword>
<sequence length="935" mass="107646">MFLLGLIVHIVFLFSIFDIYFKSPIVSHVKPYQPIHEAPADRLVLFVVDGLRAESFLNYTTMPYLRSVANTNGLWGISRTRVPTESRPGHVAILAGFYEDPSAVAKGWKQNPVDFDSVLNQSVYSWCWGTYDILEIFAKDDLSGHIYTEKMDPYDETYSPNRNTTTLDKWVFDRVNYFFNRQELDSEIYKKLQHDKILFFLHLLGTDSSGHMHKPKSQNFLTTIKFVDENIQEIEQIIRKFYKDDGRTAFLMTSDHGMTDWGSHGTGDDHETETPYVLWGAGVTQIESESIQLDNNYEMSLDNRHDINQADLTPLMSTLLSIPVPVNSIGQLPSELLNMTLPNKAKAIYSNCIQMISQYNKKRMDIESSAISFLYHPYEPLSSEKVEEILHVMEMLLAEEKYNSLISLCEDIMHLSLNGLSYYHNYYQKPLLITISLSFMGWIMFLLKVLLKQRINTQAEYSIASKGLLRPNGGVDIVIRTISILMAILPFYLIYAQNLPMQYYIYFVMPIVMWMYAVTPVKLWMVTLKSIRNKKTLLILWFEIVCYTLGSLAMGFAFSQRWVLSIPLLGMSLWPFLSSKQNSRSTYIAWVAGCIMLSVFSFLPVVGKDVCIELVILAGLIWIIAVSFYVWNTLMPYYDKNNEIKREAIMSIIQITILAISLVIIFLQSKRFIDEMPISRVFQILCWNFSVMFPLLPLFYTKKCINRLLGINTSILNFYLLLSVSHEGLFMVTLIFILNCWMIIEYKLIDVGKAKIDDLTFESDDTDNERNISYIERGINKQDFRRAFFFTLFIILAYFGTGNIASLNSFEVRWVLCFTTSFQPFVITTLILLKTLAPFLSVACTFRAIQIFTKAPVGCLNIIVLIFSNIMGIQMLFQVRNTGSWLEIGTSISQFVIVQTITLFIVLISQIAKIFTGTDLYGTLLKLLMTKKKYA</sequence>
<feature type="transmembrane region" description="Helical" evidence="12">
    <location>
        <begin position="651"/>
        <end position="669"/>
    </location>
</feature>
<dbReference type="OrthoDB" id="2748310at2759"/>
<dbReference type="InterPro" id="IPR002591">
    <property type="entry name" value="Phosphodiest/P_Trfase"/>
</dbReference>
<keyword evidence="9 12" id="KW-1133">Transmembrane helix</keyword>
<dbReference type="Proteomes" id="UP000007151">
    <property type="component" value="Unassembled WGS sequence"/>
</dbReference>
<comment type="pathway">
    <text evidence="2 12">Glycolipid biosynthesis; glycosylphosphatidylinositol-anchor biosynthesis.</text>
</comment>
<feature type="transmembrane region" description="Helical" evidence="12">
    <location>
        <begin position="614"/>
        <end position="631"/>
    </location>
</feature>
<keyword evidence="11" id="KW-0325">Glycoprotein</keyword>
<feature type="transmembrane region" description="Helical" evidence="12">
    <location>
        <begin position="431"/>
        <end position="451"/>
    </location>
</feature>